<proteinExistence type="inferred from homology"/>
<sequence length="204" mass="23623">MVSEYIDSELKRLEDYALRRVKGIPNNRRLWVLTCMDERVHIEQALGIQPDDAHIYRNAGGIVTDDAIRSASLTTNFFGTKEIIVVTHTDCGMLRFTGEEVAKYFESKGIKPTQIQLDPLLPAFRISSEEDFIKWFKFYEDLGVKSPDEMALKGVEILRNHPLIPKDIRITGYVYEVETHRLRKPNQFIYNETSKFEHGTVVKE</sequence>
<dbReference type="GO" id="GO:0004089">
    <property type="term" value="F:carbonate dehydratase activity"/>
    <property type="evidence" value="ECO:0007669"/>
    <property type="project" value="InterPro"/>
</dbReference>
<dbReference type="Proteomes" id="UP000248044">
    <property type="component" value="Chromosome"/>
</dbReference>
<gene>
    <name evidence="5" type="ORF">DFR85_14675</name>
</gene>
<dbReference type="CDD" id="cd03379">
    <property type="entry name" value="beta_CA_cladeD"/>
    <property type="match status" value="1"/>
</dbReference>
<evidence type="ECO:0000313" key="5">
    <source>
        <dbReference type="EMBL" id="AWR95646.1"/>
    </source>
</evidence>
<dbReference type="SUPFAM" id="SSF53056">
    <property type="entry name" value="beta-carbonic anhydrase, cab"/>
    <property type="match status" value="1"/>
</dbReference>
<dbReference type="OrthoDB" id="24878at2157"/>
<name>A0A2U9II29_9CREN</name>
<comment type="similarity">
    <text evidence="1">Belongs to the beta-class carbonic anhydrase family.</text>
</comment>
<feature type="binding site" evidence="4">
    <location>
        <position position="35"/>
    </location>
    <ligand>
        <name>Zn(2+)</name>
        <dbReference type="ChEBI" id="CHEBI:29105"/>
    </ligand>
</feature>
<comment type="cofactor">
    <cofactor evidence="4">
        <name>Zn(2+)</name>
        <dbReference type="ChEBI" id="CHEBI:29105"/>
    </cofactor>
    <text evidence="4">Binds 1 zinc ion per subunit.</text>
</comment>
<dbReference type="KEGG" id="abri:DFR85_14675"/>
<dbReference type="RefSeq" id="WP_110271524.1">
    <property type="nucleotide sequence ID" value="NZ_CP029289.2"/>
</dbReference>
<reference evidence="5 6" key="1">
    <citation type="submission" date="2018-05" db="EMBL/GenBank/DDBJ databases">
        <title>Complete Genome Sequences of Extremely Thermoacidophilic, Metal-Mobilizing Type-Strain Members of the Archaeal Family Sulfolobaceae: Acidianus brierleyi DSM-1651T, Acidianus sulfidivorans DSM-18786T, Metallosphaera hakonensis DSM-7519T, and Metallosphaera prunae DSM-10039T.</title>
        <authorList>
            <person name="Counts J.A."/>
            <person name="Kelly R.M."/>
        </authorList>
    </citation>
    <scope>NUCLEOTIDE SEQUENCE [LARGE SCALE GENOMIC DNA]</scope>
    <source>
        <strain evidence="5 6">DSM 1651</strain>
    </source>
</reference>
<dbReference type="GO" id="GO:0008270">
    <property type="term" value="F:zinc ion binding"/>
    <property type="evidence" value="ECO:0007669"/>
    <property type="project" value="InterPro"/>
</dbReference>
<dbReference type="InterPro" id="IPR001765">
    <property type="entry name" value="Carbonic_anhydrase"/>
</dbReference>
<dbReference type="GeneID" id="36833425"/>
<dbReference type="SMART" id="SM00947">
    <property type="entry name" value="Pro_CA"/>
    <property type="match status" value="1"/>
</dbReference>
<evidence type="ECO:0000256" key="3">
    <source>
        <dbReference type="ARBA" id="ARBA00022833"/>
    </source>
</evidence>
<keyword evidence="6" id="KW-1185">Reference proteome</keyword>
<dbReference type="PANTHER" id="PTHR43175:SF3">
    <property type="entry name" value="CARBON DISULFIDE HYDROLASE"/>
    <property type="match status" value="1"/>
</dbReference>
<dbReference type="InterPro" id="IPR036874">
    <property type="entry name" value="Carbonic_anhydrase_sf"/>
</dbReference>
<dbReference type="Gene3D" id="3.40.1050.10">
    <property type="entry name" value="Carbonic anhydrase"/>
    <property type="match status" value="1"/>
</dbReference>
<evidence type="ECO:0000256" key="4">
    <source>
        <dbReference type="PIRSR" id="PIRSR601765-2"/>
    </source>
</evidence>
<feature type="binding site" evidence="4">
    <location>
        <position position="91"/>
    </location>
    <ligand>
        <name>Zn(2+)</name>
        <dbReference type="ChEBI" id="CHEBI:29105"/>
    </ligand>
</feature>
<keyword evidence="2 4" id="KW-0479">Metal-binding</keyword>
<keyword evidence="3 4" id="KW-0862">Zinc</keyword>
<dbReference type="Pfam" id="PF00484">
    <property type="entry name" value="Pro_CA"/>
    <property type="match status" value="1"/>
</dbReference>
<protein>
    <submittedName>
        <fullName evidence="5">Carbonic anhydrase</fullName>
    </submittedName>
</protein>
<dbReference type="PANTHER" id="PTHR43175">
    <property type="entry name" value="CARBONIC ANHYDRASE"/>
    <property type="match status" value="1"/>
</dbReference>
<evidence type="ECO:0000256" key="2">
    <source>
        <dbReference type="ARBA" id="ARBA00022723"/>
    </source>
</evidence>
<evidence type="ECO:0000256" key="1">
    <source>
        <dbReference type="ARBA" id="ARBA00006217"/>
    </source>
</evidence>
<feature type="binding site" evidence="4">
    <location>
        <position position="88"/>
    </location>
    <ligand>
        <name>Zn(2+)</name>
        <dbReference type="ChEBI" id="CHEBI:29105"/>
    </ligand>
</feature>
<organism evidence="5 6">
    <name type="scientific">Acidianus brierleyi</name>
    <dbReference type="NCBI Taxonomy" id="41673"/>
    <lineage>
        <taxon>Archaea</taxon>
        <taxon>Thermoproteota</taxon>
        <taxon>Thermoprotei</taxon>
        <taxon>Sulfolobales</taxon>
        <taxon>Sulfolobaceae</taxon>
        <taxon>Acidianus</taxon>
    </lineage>
</organism>
<dbReference type="AlphaFoldDB" id="A0A2U9II29"/>
<accession>A0A2U9II29</accession>
<dbReference type="EMBL" id="CP029289">
    <property type="protein sequence ID" value="AWR95646.1"/>
    <property type="molecule type" value="Genomic_DNA"/>
</dbReference>
<evidence type="ECO:0000313" key="6">
    <source>
        <dbReference type="Proteomes" id="UP000248044"/>
    </source>
</evidence>